<evidence type="ECO:0000313" key="12">
    <source>
        <dbReference type="EMBL" id="PYF08739.1"/>
    </source>
</evidence>
<dbReference type="InterPro" id="IPR006656">
    <property type="entry name" value="Mopterin_OxRdtase"/>
</dbReference>
<keyword evidence="9" id="KW-0411">Iron-sulfur</keyword>
<evidence type="ECO:0000256" key="9">
    <source>
        <dbReference type="ARBA" id="ARBA00023014"/>
    </source>
</evidence>
<evidence type="ECO:0000256" key="8">
    <source>
        <dbReference type="ARBA" id="ARBA00023004"/>
    </source>
</evidence>
<dbReference type="GO" id="GO:0045333">
    <property type="term" value="P:cellular respiration"/>
    <property type="evidence" value="ECO:0007669"/>
    <property type="project" value="UniProtKB-ARBA"/>
</dbReference>
<dbReference type="CDD" id="cd02791">
    <property type="entry name" value="MopB_CT_Nitrate-R-NapA-like"/>
    <property type="match status" value="1"/>
</dbReference>
<dbReference type="PANTHER" id="PTHR43105">
    <property type="entry name" value="RESPIRATORY NITRATE REDUCTASE"/>
    <property type="match status" value="1"/>
</dbReference>
<dbReference type="Gene3D" id="3.40.50.740">
    <property type="match status" value="1"/>
</dbReference>
<evidence type="ECO:0000256" key="3">
    <source>
        <dbReference type="ARBA" id="ARBA00008747"/>
    </source>
</evidence>
<dbReference type="GO" id="GO:0016020">
    <property type="term" value="C:membrane"/>
    <property type="evidence" value="ECO:0007669"/>
    <property type="project" value="TreeGrafter"/>
</dbReference>
<dbReference type="Gene3D" id="2.20.25.90">
    <property type="entry name" value="ADC-like domains"/>
    <property type="match status" value="1"/>
</dbReference>
<keyword evidence="7" id="KW-0560">Oxidoreductase</keyword>
<dbReference type="InterPro" id="IPR009010">
    <property type="entry name" value="Asp_de-COase-like_dom_sf"/>
</dbReference>
<gene>
    <name evidence="12" type="ORF">C8J30_11167</name>
</gene>
<proteinExistence type="inferred from homology"/>
<dbReference type="GO" id="GO:0016491">
    <property type="term" value="F:oxidoreductase activity"/>
    <property type="evidence" value="ECO:0007669"/>
    <property type="project" value="UniProtKB-KW"/>
</dbReference>
<dbReference type="GO" id="GO:1990204">
    <property type="term" value="C:oxidoreductase complex"/>
    <property type="evidence" value="ECO:0007669"/>
    <property type="project" value="UniProtKB-ARBA"/>
</dbReference>
<dbReference type="GO" id="GO:0042128">
    <property type="term" value="P:nitrate assimilation"/>
    <property type="evidence" value="ECO:0007669"/>
    <property type="project" value="UniProtKB-KW"/>
</dbReference>
<keyword evidence="4" id="KW-0004">4Fe-4S</keyword>
<evidence type="ECO:0000256" key="7">
    <source>
        <dbReference type="ARBA" id="ARBA00023002"/>
    </source>
</evidence>
<dbReference type="InterPro" id="IPR041854">
    <property type="entry name" value="BFD-like_2Fe2S-bd_dom_sf"/>
</dbReference>
<evidence type="ECO:0000259" key="11">
    <source>
        <dbReference type="PROSITE" id="PS51669"/>
    </source>
</evidence>
<evidence type="ECO:0000256" key="10">
    <source>
        <dbReference type="ARBA" id="ARBA00023063"/>
    </source>
</evidence>
<dbReference type="PANTHER" id="PTHR43105:SF9">
    <property type="entry name" value="NADPH-FE(3+) OXIDOREDUCTASE SUBUNIT ALPHA"/>
    <property type="match status" value="1"/>
</dbReference>
<dbReference type="GO" id="GO:0043546">
    <property type="term" value="F:molybdopterin cofactor binding"/>
    <property type="evidence" value="ECO:0007669"/>
    <property type="project" value="InterPro"/>
</dbReference>
<comment type="caution">
    <text evidence="12">The sequence shown here is derived from an EMBL/GenBank/DDBJ whole genome shotgun (WGS) entry which is preliminary data.</text>
</comment>
<evidence type="ECO:0000313" key="13">
    <source>
        <dbReference type="Proteomes" id="UP000247727"/>
    </source>
</evidence>
<keyword evidence="6" id="KW-0479">Metal-binding</keyword>
<protein>
    <submittedName>
        <fullName evidence="12">Assimilatory nitrate reductase (NADH) alpha subunit apoprotein</fullName>
    </submittedName>
</protein>
<accession>A0A318U9M5</accession>
<keyword evidence="5" id="KW-0500">Molybdenum</keyword>
<reference evidence="12 13" key="1">
    <citation type="submission" date="2018-06" db="EMBL/GenBank/DDBJ databases">
        <title>Genomic Encyclopedia of Type Strains, Phase III (KMG-III): the genomes of soil and plant-associated and newly described type strains.</title>
        <authorList>
            <person name="Whitman W."/>
        </authorList>
    </citation>
    <scope>NUCLEOTIDE SEQUENCE [LARGE SCALE GENOMIC DNA]</scope>
    <source>
        <strain evidence="12 13">JA737</strain>
    </source>
</reference>
<dbReference type="Proteomes" id="UP000247727">
    <property type="component" value="Unassembled WGS sequence"/>
</dbReference>
<evidence type="ECO:0000256" key="4">
    <source>
        <dbReference type="ARBA" id="ARBA00022485"/>
    </source>
</evidence>
<evidence type="ECO:0000256" key="5">
    <source>
        <dbReference type="ARBA" id="ARBA00022505"/>
    </source>
</evidence>
<dbReference type="OrthoDB" id="9816402at2"/>
<dbReference type="Pfam" id="PF00384">
    <property type="entry name" value="Molybdopterin"/>
    <property type="match status" value="1"/>
</dbReference>
<dbReference type="Pfam" id="PF01568">
    <property type="entry name" value="Molydop_binding"/>
    <property type="match status" value="1"/>
</dbReference>
<evidence type="ECO:0000256" key="1">
    <source>
        <dbReference type="ARBA" id="ARBA00001942"/>
    </source>
</evidence>
<organism evidence="12 13">
    <name type="scientific">Rhodobacter viridis</name>
    <dbReference type="NCBI Taxonomy" id="1054202"/>
    <lineage>
        <taxon>Bacteria</taxon>
        <taxon>Pseudomonadati</taxon>
        <taxon>Pseudomonadota</taxon>
        <taxon>Alphaproteobacteria</taxon>
        <taxon>Rhodobacterales</taxon>
        <taxon>Rhodobacter group</taxon>
        <taxon>Rhodobacter</taxon>
    </lineage>
</organism>
<comment type="similarity">
    <text evidence="3">Belongs to the prokaryotic molybdopterin-containing oxidoreductase family. NasA/NapA/NarB subfamily.</text>
</comment>
<dbReference type="Pfam" id="PF04324">
    <property type="entry name" value="Fer2_BFD"/>
    <property type="match status" value="1"/>
</dbReference>
<comment type="cofactor">
    <cofactor evidence="1">
        <name>Mo-bis(molybdopterin guanine dinucleotide)</name>
        <dbReference type="ChEBI" id="CHEBI:60539"/>
    </cofactor>
</comment>
<evidence type="ECO:0000256" key="6">
    <source>
        <dbReference type="ARBA" id="ARBA00022723"/>
    </source>
</evidence>
<dbReference type="Gene3D" id="1.10.10.1100">
    <property type="entry name" value="BFD-like [2Fe-2S]-binding domain"/>
    <property type="match status" value="1"/>
</dbReference>
<dbReference type="InterPro" id="IPR027467">
    <property type="entry name" value="MopterinOxRdtase_cofactor_BS"/>
</dbReference>
<dbReference type="Gene3D" id="3.40.228.10">
    <property type="entry name" value="Dimethylsulfoxide Reductase, domain 2"/>
    <property type="match status" value="1"/>
</dbReference>
<dbReference type="RefSeq" id="WP_110806390.1">
    <property type="nucleotide sequence ID" value="NZ_QJTK01000011.1"/>
</dbReference>
<name>A0A318U9M5_9RHOB</name>
<dbReference type="PROSITE" id="PS00551">
    <property type="entry name" value="MOLYBDOPTERIN_PROK_1"/>
    <property type="match status" value="1"/>
</dbReference>
<feature type="domain" description="4Fe-4S Mo/W bis-MGD-type" evidence="11">
    <location>
        <begin position="1"/>
        <end position="54"/>
    </location>
</feature>
<keyword evidence="13" id="KW-1185">Reference proteome</keyword>
<dbReference type="InterPro" id="IPR007419">
    <property type="entry name" value="BFD-like_2Fe2S-bd_dom"/>
</dbReference>
<dbReference type="InterPro" id="IPR006657">
    <property type="entry name" value="MoPterin_dinucl-bd_dom"/>
</dbReference>
<dbReference type="Gene3D" id="2.40.40.20">
    <property type="match status" value="1"/>
</dbReference>
<dbReference type="AlphaFoldDB" id="A0A318U9M5"/>
<dbReference type="SMART" id="SM00926">
    <property type="entry name" value="Molybdop_Fe4S4"/>
    <property type="match status" value="1"/>
</dbReference>
<keyword evidence="10" id="KW-0534">Nitrate assimilation</keyword>
<dbReference type="GO" id="GO:0051539">
    <property type="term" value="F:4 iron, 4 sulfur cluster binding"/>
    <property type="evidence" value="ECO:0007669"/>
    <property type="project" value="UniProtKB-KW"/>
</dbReference>
<dbReference type="EMBL" id="QJTK01000011">
    <property type="protein sequence ID" value="PYF08739.1"/>
    <property type="molecule type" value="Genomic_DNA"/>
</dbReference>
<dbReference type="Pfam" id="PF04879">
    <property type="entry name" value="Molybdop_Fe4S4"/>
    <property type="match status" value="1"/>
</dbReference>
<comment type="cofactor">
    <cofactor evidence="2">
        <name>[4Fe-4S] cluster</name>
        <dbReference type="ChEBI" id="CHEBI:49883"/>
    </cofactor>
</comment>
<dbReference type="SUPFAM" id="SSF50692">
    <property type="entry name" value="ADC-like"/>
    <property type="match status" value="1"/>
</dbReference>
<dbReference type="GO" id="GO:0046872">
    <property type="term" value="F:metal ion binding"/>
    <property type="evidence" value="ECO:0007669"/>
    <property type="project" value="UniProtKB-KW"/>
</dbReference>
<dbReference type="InterPro" id="IPR006963">
    <property type="entry name" value="Mopterin_OxRdtase_4Fe-4S_dom"/>
</dbReference>
<dbReference type="InterPro" id="IPR050123">
    <property type="entry name" value="Prok_molybdopt-oxidoreductase"/>
</dbReference>
<dbReference type="PROSITE" id="PS51669">
    <property type="entry name" value="4FE4S_MOW_BIS_MGD"/>
    <property type="match status" value="1"/>
</dbReference>
<evidence type="ECO:0000256" key="2">
    <source>
        <dbReference type="ARBA" id="ARBA00001966"/>
    </source>
</evidence>
<keyword evidence="8" id="KW-0408">Iron</keyword>
<dbReference type="SUPFAM" id="SSF53706">
    <property type="entry name" value="Formate dehydrogenase/DMSO reductase, domains 1-3"/>
    <property type="match status" value="1"/>
</dbReference>
<dbReference type="InterPro" id="IPR041957">
    <property type="entry name" value="CT_Nitrate-R-NapA-like"/>
</dbReference>
<dbReference type="CDD" id="cd02754">
    <property type="entry name" value="MopB_Nitrate-R-NapA-like"/>
    <property type="match status" value="1"/>
</dbReference>
<sequence length="862" mass="91611">MTRTTCPYCGVGCGVIATPSAKGVRIAGDPEHPANRGRLCVKGTALGETLATGGRLLAPRTFGQEKGWGETLDLIAARFSAVIAEHGPDAVAFYVSGQLLTEDYYVANKLMKGFIGSANIDTNSRLCMASSVAGHRRAFGTDTVPGQYEDLEQADLVVLVGSNLAWCHPVLHQRLMAAKSARPGLKIVVIDPRRTATCEGADLHLPLAPGADAHLFNLLLAHLADTGRADPAFLRHVSGLEEALTAARTSTPETTGLDPADLQTFLDLWAATEKVVTVYSQGINQSETGTDKVNAILNCHLATGRIGRPGMGPFSVTGQPNAMGGREVGGLANMLACHLEIDNPAHRDAVATFWAAPKMAAKPGLKAVEMFRAVEEGRIKALWVMHSNPAVTMPEADRVARAIAGCDFTVVSDLWAETDTARLADVLLPATGWGEKSGTVTNSERCISRQRAFLPTPGQARPDWWALAQVAQRMGFSGFDWQGPAEIFDEYCALSGVAGALGSDFDISGLVGTDYDTLPPTHWPQAAQKGGRFFGTGQFHTPDRRARMIPVTARLPEPLGAAHPFRLNTGRIRDQWHTMTRTGQSPRLAAHLGEPFLELHPEDAARLSLAAADLAEVTNSHGRALLRVMISDRVAPGHPFAPMHWTGETAPSGRIDALVTARTDPVSGQPASKSAAVAIRPFKARWHGFAIARHDLQPGCDYWAKAPIPGGWRAELAGSKSPEDWALWAEDLMRLGPPALVVSDPAKGLHRFAFFDGDRLAGALFIAPGPVALSRSHLAASLGTADRSILAGLPETSRPDPGPTVCACLNVGLNTILRAIADQGLTSVEAIGQALGAGTNCGSCRPDLATLLSRPQHQEAAQ</sequence>